<keyword evidence="4" id="KW-0862">Zinc</keyword>
<keyword evidence="7" id="KW-0223">Dioxygenase</keyword>
<organism evidence="7 8">
    <name type="scientific">Phaeodactylibacter luteus</name>
    <dbReference type="NCBI Taxonomy" id="1564516"/>
    <lineage>
        <taxon>Bacteria</taxon>
        <taxon>Pseudomonadati</taxon>
        <taxon>Bacteroidota</taxon>
        <taxon>Saprospiria</taxon>
        <taxon>Saprospirales</taxon>
        <taxon>Haliscomenobacteraceae</taxon>
        <taxon>Phaeodactylibacter</taxon>
    </lineage>
</organism>
<sequence>MDRKSFLKLLGISPLFTLWPMQRKTLSQLAAGWEATPRMPVLFLGHGSPMNAIEENEFVAGFRSLGQAIEAPRAVLCISAHWETRGTQVTAMSQPRTIHDFGGFPKALFEVQYPAPGSPELAGEAQQLIKSAPVALDHQWGLDHGAWSVIKHMYPEANVPVVQMSLDYTKPPRYHYELARELAALRRKGVLIAGSGNMVHNLRRVAWDKLSTPGFAFDWALEASSRMREYILNGDHQPLIQYEAQGAAFREAIPTPEHYLPLLYALALQEEDEQPVLFNDKALGGSLTMTSVRIG</sequence>
<evidence type="ECO:0000256" key="5">
    <source>
        <dbReference type="ARBA" id="ARBA00023002"/>
    </source>
</evidence>
<evidence type="ECO:0000256" key="2">
    <source>
        <dbReference type="ARBA" id="ARBA00007581"/>
    </source>
</evidence>
<dbReference type="Gene3D" id="3.40.830.10">
    <property type="entry name" value="LigB-like"/>
    <property type="match status" value="1"/>
</dbReference>
<comment type="cofactor">
    <cofactor evidence="1">
        <name>Zn(2+)</name>
        <dbReference type="ChEBI" id="CHEBI:29105"/>
    </cofactor>
</comment>
<evidence type="ECO:0000256" key="1">
    <source>
        <dbReference type="ARBA" id="ARBA00001947"/>
    </source>
</evidence>
<evidence type="ECO:0000256" key="4">
    <source>
        <dbReference type="ARBA" id="ARBA00022833"/>
    </source>
</evidence>
<dbReference type="AlphaFoldDB" id="A0A5C6RL98"/>
<dbReference type="InterPro" id="IPR004183">
    <property type="entry name" value="Xdiol_dOase_suB"/>
</dbReference>
<dbReference type="PANTHER" id="PTHR30096">
    <property type="entry name" value="4,5-DOPA DIOXYGENASE EXTRADIOL-LIKE PROTEIN"/>
    <property type="match status" value="1"/>
</dbReference>
<reference evidence="7 8" key="1">
    <citation type="submission" date="2019-08" db="EMBL/GenBank/DDBJ databases">
        <title>Genome of Phaeodactylibacter luteus.</title>
        <authorList>
            <person name="Bowman J.P."/>
        </authorList>
    </citation>
    <scope>NUCLEOTIDE SEQUENCE [LARGE SCALE GENOMIC DNA]</scope>
    <source>
        <strain evidence="7 8">KCTC 42180</strain>
    </source>
</reference>
<evidence type="ECO:0000256" key="3">
    <source>
        <dbReference type="ARBA" id="ARBA00022723"/>
    </source>
</evidence>
<name>A0A5C6RL98_9BACT</name>
<protein>
    <submittedName>
        <fullName evidence="7">4,5-DOPA dioxygenase extradiol</fullName>
        <ecNumber evidence="7">1.13.11.29</ecNumber>
    </submittedName>
</protein>
<keyword evidence="3" id="KW-0479">Metal-binding</keyword>
<proteinExistence type="inferred from homology"/>
<dbReference type="PANTHER" id="PTHR30096:SF0">
    <property type="entry name" value="4,5-DOPA DIOXYGENASE EXTRADIOL-LIKE PROTEIN"/>
    <property type="match status" value="1"/>
</dbReference>
<comment type="caution">
    <text evidence="7">The sequence shown here is derived from an EMBL/GenBank/DDBJ whole genome shotgun (WGS) entry which is preliminary data.</text>
</comment>
<evidence type="ECO:0000313" key="7">
    <source>
        <dbReference type="EMBL" id="TXB63007.1"/>
    </source>
</evidence>
<dbReference type="SUPFAM" id="SSF53213">
    <property type="entry name" value="LigB-like"/>
    <property type="match status" value="1"/>
</dbReference>
<dbReference type="GO" id="GO:0008270">
    <property type="term" value="F:zinc ion binding"/>
    <property type="evidence" value="ECO:0007669"/>
    <property type="project" value="InterPro"/>
</dbReference>
<dbReference type="PIRSF" id="PIRSF006157">
    <property type="entry name" value="Doxgns_DODA"/>
    <property type="match status" value="1"/>
</dbReference>
<gene>
    <name evidence="7" type="primary">ygiD</name>
    <name evidence="7" type="ORF">FRY97_10895</name>
</gene>
<accession>A0A5C6RL98</accession>
<evidence type="ECO:0000259" key="6">
    <source>
        <dbReference type="Pfam" id="PF02900"/>
    </source>
</evidence>
<feature type="domain" description="Extradiol ring-cleavage dioxygenase class III enzyme subunit B" evidence="6">
    <location>
        <begin position="43"/>
        <end position="272"/>
    </location>
</feature>
<dbReference type="Proteomes" id="UP000321580">
    <property type="component" value="Unassembled WGS sequence"/>
</dbReference>
<keyword evidence="8" id="KW-1185">Reference proteome</keyword>
<keyword evidence="5 7" id="KW-0560">Oxidoreductase</keyword>
<dbReference type="EC" id="1.13.11.29" evidence="7"/>
<dbReference type="NCBIfam" id="NF007914">
    <property type="entry name" value="PRK10628.1"/>
    <property type="match status" value="1"/>
</dbReference>
<dbReference type="EMBL" id="VOOR01000020">
    <property type="protein sequence ID" value="TXB63007.1"/>
    <property type="molecule type" value="Genomic_DNA"/>
</dbReference>
<dbReference type="OrthoDB" id="9790889at2"/>
<dbReference type="Pfam" id="PF02900">
    <property type="entry name" value="LigB"/>
    <property type="match status" value="1"/>
</dbReference>
<dbReference type="GO" id="GO:0050297">
    <property type="term" value="F:stizolobate synthase activity"/>
    <property type="evidence" value="ECO:0007669"/>
    <property type="project" value="UniProtKB-EC"/>
</dbReference>
<dbReference type="InterPro" id="IPR014436">
    <property type="entry name" value="Extradiol_dOase_DODA"/>
</dbReference>
<evidence type="ECO:0000313" key="8">
    <source>
        <dbReference type="Proteomes" id="UP000321580"/>
    </source>
</evidence>
<comment type="similarity">
    <text evidence="2">Belongs to the DODA-type extradiol aromatic ring-opening dioxygenase family.</text>
</comment>
<dbReference type="CDD" id="cd07363">
    <property type="entry name" value="45_DOPA_Dioxygenase"/>
    <property type="match status" value="1"/>
</dbReference>
<dbReference type="GO" id="GO:0008198">
    <property type="term" value="F:ferrous iron binding"/>
    <property type="evidence" value="ECO:0007669"/>
    <property type="project" value="InterPro"/>
</dbReference>